<evidence type="ECO:0000313" key="3">
    <source>
        <dbReference type="Proteomes" id="UP000290759"/>
    </source>
</evidence>
<name>A0A4Q2U982_9HYPH</name>
<evidence type="ECO:0008006" key="4">
    <source>
        <dbReference type="Google" id="ProtNLM"/>
    </source>
</evidence>
<feature type="chain" id="PRO_5020429977" description="Outer membrane assembly lipoprotein YfiO" evidence="1">
    <location>
        <begin position="28"/>
        <end position="705"/>
    </location>
</feature>
<keyword evidence="3" id="KW-1185">Reference proteome</keyword>
<dbReference type="EMBL" id="QYBB01000002">
    <property type="protein sequence ID" value="RYC33343.1"/>
    <property type="molecule type" value="Genomic_DNA"/>
</dbReference>
<sequence>MTAPRRFAALLGLAFPLGWLAASPAWASGDLCEPRWRIETASLGECDTVAALTPGNDTRANLLMLLFDRHGLPASPPAATAKPILGWRDYRDAFAPGGPPNGSTYAAGEGSRCRTNDGGTATFDAAVDATAALPPEERVALASARASLKPDCAAAPASGAPAAAPPVSSPVAALTAAVRSEAGRGFATYLRGTEAFYAARFDDAERAFELERTSPLPWLADTAAYMVARTGVNRLQADAFDDYGTLKDGFVAEPAAAARVEASLDAYLAAHPDGRYAVSARGLLRRVDWLAGWTEKLAGRYAALLARPAAARGIDDLSLVEEIDAKLLPRLTPAMTRDPLLLAVMDLKAMRRLGAKPGAPPVRPDLDGQRDAFAALPALHAFLLASAAFAVDGATAPVLGGLPDDTRRRDGDYLWFSRQFLRGQALEAAGDRNARGFWRELVPGAGRPLTRSLVELALALHDQARGRLDDVFAPDSLVTDPTMRAILLERVAGPALLRARARDSAGPERERAVALFTLLYKGVTRGAYADVLGDLADVPPAAAVAGDTSPGVDATEVPPLGVFARGESAGEIGCPPLPATVAKLAAEPDSVRDRLCLAEFVRLNGMDGDSLDRPLPKGDLGGVPSAFPGKPYARSATYAAIIADRAAPADDRAYALYRAVRCYEPSGNTQCGGPDAPKATRHGWYDALKRDYPGSRWAKRLSLWW</sequence>
<dbReference type="RefSeq" id="WP_129223141.1">
    <property type="nucleotide sequence ID" value="NZ_QYBB01000002.1"/>
</dbReference>
<evidence type="ECO:0000256" key="1">
    <source>
        <dbReference type="SAM" id="SignalP"/>
    </source>
</evidence>
<dbReference type="AlphaFoldDB" id="A0A4Q2U982"/>
<feature type="signal peptide" evidence="1">
    <location>
        <begin position="1"/>
        <end position="27"/>
    </location>
</feature>
<evidence type="ECO:0000313" key="2">
    <source>
        <dbReference type="EMBL" id="RYC33343.1"/>
    </source>
</evidence>
<reference evidence="2 3" key="2">
    <citation type="submission" date="2019-02" db="EMBL/GenBank/DDBJ databases">
        <title>'Lichenibacterium ramalinii' gen. nov. sp. nov., 'Lichenibacterium minor' gen. nov. sp. nov.</title>
        <authorList>
            <person name="Pankratov T."/>
        </authorList>
    </citation>
    <scope>NUCLEOTIDE SEQUENCE [LARGE SCALE GENOMIC DNA]</scope>
    <source>
        <strain evidence="2 3">RmlP026</strain>
    </source>
</reference>
<reference evidence="2 3" key="1">
    <citation type="submission" date="2018-12" db="EMBL/GenBank/DDBJ databases">
        <authorList>
            <person name="Grouzdev D.S."/>
            <person name="Krutkina M.S."/>
        </authorList>
    </citation>
    <scope>NUCLEOTIDE SEQUENCE [LARGE SCALE GENOMIC DNA]</scope>
    <source>
        <strain evidence="2 3">RmlP026</strain>
    </source>
</reference>
<dbReference type="OrthoDB" id="5583261at2"/>
<comment type="caution">
    <text evidence="2">The sequence shown here is derived from an EMBL/GenBank/DDBJ whole genome shotgun (WGS) entry which is preliminary data.</text>
</comment>
<gene>
    <name evidence="2" type="ORF">D3273_02390</name>
</gene>
<keyword evidence="1" id="KW-0732">Signal</keyword>
<accession>A0A4Q2U982</accession>
<dbReference type="Proteomes" id="UP000290759">
    <property type="component" value="Unassembled WGS sequence"/>
</dbReference>
<proteinExistence type="predicted"/>
<organism evidence="2 3">
    <name type="scientific">Lichenibacterium minor</name>
    <dbReference type="NCBI Taxonomy" id="2316528"/>
    <lineage>
        <taxon>Bacteria</taxon>
        <taxon>Pseudomonadati</taxon>
        <taxon>Pseudomonadota</taxon>
        <taxon>Alphaproteobacteria</taxon>
        <taxon>Hyphomicrobiales</taxon>
        <taxon>Lichenihabitantaceae</taxon>
        <taxon>Lichenibacterium</taxon>
    </lineage>
</organism>
<protein>
    <recommendedName>
        <fullName evidence="4">Outer membrane assembly lipoprotein YfiO</fullName>
    </recommendedName>
</protein>